<dbReference type="SUPFAM" id="SSF50151">
    <property type="entry name" value="SacY-like RNA-binding domain"/>
    <property type="match status" value="1"/>
</dbReference>
<dbReference type="InterPro" id="IPR036650">
    <property type="entry name" value="CAT_RNA-bd_dom_sf"/>
</dbReference>
<dbReference type="Gene3D" id="1.10.1790.10">
    <property type="entry name" value="PRD domain"/>
    <property type="match status" value="2"/>
</dbReference>
<dbReference type="AlphaFoldDB" id="A0A7X2NQJ6"/>
<comment type="caution">
    <text evidence="3">The sequence shown here is derived from an EMBL/GenBank/DDBJ whole genome shotgun (WGS) entry which is preliminary data.</text>
</comment>
<dbReference type="Pfam" id="PF00874">
    <property type="entry name" value="PRD"/>
    <property type="match status" value="2"/>
</dbReference>
<evidence type="ECO:0000313" key="4">
    <source>
        <dbReference type="Proteomes" id="UP000429958"/>
    </source>
</evidence>
<sequence length="276" mass="32378">MYRIKKIFNNNVVLVSDEKELERILIGRGIAFKKHKGDIVSDQQIEKIFTVDSSDIKEKFIQLTNEIPVNHLELVTRIVKEAEEELHYTFDDITYIGLADHISYALNRYRKGQMITNAMLFEIKKFYPKEFAAGMKALDTILYYEGLKLSEDEAGFMALHFVNGEQNGDISRTMQTTNIMKKVILLVEDCLKIELDEKTLNYIRFVTHLRFFLQRVTSNETRNEALPEIFSHIEESCPEAVRCVNIIVDYLQEELQCEVYPEERLYLILHVQRLIK</sequence>
<dbReference type="PANTHER" id="PTHR30185:SF15">
    <property type="entry name" value="CRYPTIC BETA-GLUCOSIDE BGL OPERON ANTITERMINATOR"/>
    <property type="match status" value="1"/>
</dbReference>
<dbReference type="PANTHER" id="PTHR30185">
    <property type="entry name" value="CRYPTIC BETA-GLUCOSIDE BGL OPERON ANTITERMINATOR"/>
    <property type="match status" value="1"/>
</dbReference>
<dbReference type="Pfam" id="PF03123">
    <property type="entry name" value="CAT_RBD"/>
    <property type="match status" value="1"/>
</dbReference>
<feature type="domain" description="PRD" evidence="2">
    <location>
        <begin position="66"/>
        <end position="171"/>
    </location>
</feature>
<dbReference type="Gene3D" id="2.30.24.10">
    <property type="entry name" value="CAT RNA-binding domain"/>
    <property type="match status" value="1"/>
</dbReference>
<dbReference type="GO" id="GO:0003723">
    <property type="term" value="F:RNA binding"/>
    <property type="evidence" value="ECO:0007669"/>
    <property type="project" value="InterPro"/>
</dbReference>
<dbReference type="GO" id="GO:0006355">
    <property type="term" value="P:regulation of DNA-templated transcription"/>
    <property type="evidence" value="ECO:0007669"/>
    <property type="project" value="InterPro"/>
</dbReference>
<dbReference type="SMART" id="SM01061">
    <property type="entry name" value="CAT_RBD"/>
    <property type="match status" value="1"/>
</dbReference>
<dbReference type="InterPro" id="IPR011608">
    <property type="entry name" value="PRD"/>
</dbReference>
<keyword evidence="1" id="KW-0677">Repeat</keyword>
<dbReference type="PROSITE" id="PS51372">
    <property type="entry name" value="PRD_2"/>
    <property type="match status" value="2"/>
</dbReference>
<gene>
    <name evidence="3" type="ORF">FYJ39_19710</name>
</gene>
<evidence type="ECO:0000256" key="1">
    <source>
        <dbReference type="ARBA" id="ARBA00022737"/>
    </source>
</evidence>
<proteinExistence type="predicted"/>
<feature type="domain" description="PRD" evidence="2">
    <location>
        <begin position="173"/>
        <end position="276"/>
    </location>
</feature>
<dbReference type="EMBL" id="VUMD01000035">
    <property type="protein sequence ID" value="MSS38668.1"/>
    <property type="molecule type" value="Genomic_DNA"/>
</dbReference>
<keyword evidence="4" id="KW-1185">Reference proteome</keyword>
<organism evidence="3 4">
    <name type="scientific">Clostridium porci</name>
    <dbReference type="NCBI Taxonomy" id="2605778"/>
    <lineage>
        <taxon>Bacteria</taxon>
        <taxon>Bacillati</taxon>
        <taxon>Bacillota</taxon>
        <taxon>Clostridia</taxon>
        <taxon>Eubacteriales</taxon>
        <taxon>Clostridiaceae</taxon>
        <taxon>Clostridium</taxon>
    </lineage>
</organism>
<dbReference type="RefSeq" id="WP_207708714.1">
    <property type="nucleotide sequence ID" value="NZ_VUMD01000035.1"/>
</dbReference>
<evidence type="ECO:0000259" key="2">
    <source>
        <dbReference type="PROSITE" id="PS51372"/>
    </source>
</evidence>
<dbReference type="InterPro" id="IPR050661">
    <property type="entry name" value="BglG_antiterminators"/>
</dbReference>
<name>A0A7X2NQJ6_9CLOT</name>
<dbReference type="SUPFAM" id="SSF63520">
    <property type="entry name" value="PTS-regulatory domain, PRD"/>
    <property type="match status" value="2"/>
</dbReference>
<dbReference type="NCBIfam" id="NF046042">
    <property type="entry name" value="LicT"/>
    <property type="match status" value="1"/>
</dbReference>
<evidence type="ECO:0000313" key="3">
    <source>
        <dbReference type="EMBL" id="MSS38668.1"/>
    </source>
</evidence>
<dbReference type="InterPro" id="IPR004341">
    <property type="entry name" value="CAT_RNA-bd_dom"/>
</dbReference>
<reference evidence="3 4" key="1">
    <citation type="submission" date="2019-08" db="EMBL/GenBank/DDBJ databases">
        <title>In-depth cultivation of the pig gut microbiome towards novel bacterial diversity and tailored functional studies.</title>
        <authorList>
            <person name="Wylensek D."/>
            <person name="Hitch T.C.A."/>
            <person name="Clavel T."/>
        </authorList>
    </citation>
    <scope>NUCLEOTIDE SEQUENCE [LARGE SCALE GENOMIC DNA]</scope>
    <source>
        <strain evidence="3 4">WCA-389-WT-23D1</strain>
    </source>
</reference>
<dbReference type="InterPro" id="IPR036634">
    <property type="entry name" value="PRD_sf"/>
</dbReference>
<accession>A0A7X2NQJ6</accession>
<protein>
    <submittedName>
        <fullName evidence="3">PRD domain-containing protein</fullName>
    </submittedName>
</protein>
<dbReference type="Proteomes" id="UP000429958">
    <property type="component" value="Unassembled WGS sequence"/>
</dbReference>